<keyword evidence="4 7" id="KW-0520">NAD</keyword>
<dbReference type="PANTHER" id="PTHR11993">
    <property type="entry name" value="NADH-UBIQUINONE OXIDOREDUCTASE 49 KDA SUBUNIT"/>
    <property type="match status" value="1"/>
</dbReference>
<name>A0ABD2ARX4_VESMC</name>
<dbReference type="NCBIfam" id="NF004739">
    <property type="entry name" value="PRK06075.1"/>
    <property type="match status" value="1"/>
</dbReference>
<dbReference type="PROSITE" id="PS00535">
    <property type="entry name" value="COMPLEX1_49K"/>
    <property type="match status" value="1"/>
</dbReference>
<dbReference type="InterPro" id="IPR022885">
    <property type="entry name" value="NDH1_su_D/H"/>
</dbReference>
<dbReference type="AlphaFoldDB" id="A0ABD2ARX4"/>
<dbReference type="PANTHER" id="PTHR11993:SF10">
    <property type="entry name" value="NADH DEHYDROGENASE [UBIQUINONE] IRON-SULFUR PROTEIN 2, MITOCHONDRIAL"/>
    <property type="match status" value="1"/>
</dbReference>
<evidence type="ECO:0000256" key="5">
    <source>
        <dbReference type="ARBA" id="ARBA00030505"/>
    </source>
</evidence>
<evidence type="ECO:0000256" key="4">
    <source>
        <dbReference type="ARBA" id="ARBA00023027"/>
    </source>
</evidence>
<organism evidence="9 10">
    <name type="scientific">Vespula maculifrons</name>
    <name type="common">Eastern yellow jacket</name>
    <name type="synonym">Wasp</name>
    <dbReference type="NCBI Taxonomy" id="7453"/>
    <lineage>
        <taxon>Eukaryota</taxon>
        <taxon>Metazoa</taxon>
        <taxon>Ecdysozoa</taxon>
        <taxon>Arthropoda</taxon>
        <taxon>Hexapoda</taxon>
        <taxon>Insecta</taxon>
        <taxon>Pterygota</taxon>
        <taxon>Neoptera</taxon>
        <taxon>Endopterygota</taxon>
        <taxon>Hymenoptera</taxon>
        <taxon>Apocrita</taxon>
        <taxon>Aculeata</taxon>
        <taxon>Vespoidea</taxon>
        <taxon>Vespidae</taxon>
        <taxon>Vespinae</taxon>
        <taxon>Vespula</taxon>
    </lineage>
</organism>
<comment type="caution">
    <text evidence="9">The sequence shown here is derived from an EMBL/GenBank/DDBJ whole genome shotgun (WGS) entry which is preliminary data.</text>
</comment>
<dbReference type="HAMAP" id="MF_01358">
    <property type="entry name" value="NDH1_NuoD"/>
    <property type="match status" value="1"/>
</dbReference>
<dbReference type="Gene3D" id="1.10.645.10">
    <property type="entry name" value="Cytochrome-c3 Hydrogenase, chain B"/>
    <property type="match status" value="1"/>
</dbReference>
<dbReference type="SUPFAM" id="SSF56762">
    <property type="entry name" value="HydB/Nqo4-like"/>
    <property type="match status" value="1"/>
</dbReference>
<feature type="domain" description="NADH-quinone oxidoreductase subunit D" evidence="8">
    <location>
        <begin position="202"/>
        <end position="472"/>
    </location>
</feature>
<gene>
    <name evidence="9" type="ORF">V1477_019223</name>
</gene>
<reference evidence="9 10" key="1">
    <citation type="journal article" date="2024" name="Ann. Entomol. Soc. Am.">
        <title>Genomic analyses of the southern and eastern yellowjacket wasps (Hymenoptera: Vespidae) reveal evolutionary signatures of social life.</title>
        <authorList>
            <person name="Catto M.A."/>
            <person name="Caine P.B."/>
            <person name="Orr S.E."/>
            <person name="Hunt B.G."/>
            <person name="Goodisman M.A.D."/>
        </authorList>
    </citation>
    <scope>NUCLEOTIDE SEQUENCE [LARGE SCALE GENOMIC DNA]</scope>
    <source>
        <strain evidence="9">232</strain>
        <tissue evidence="9">Head and thorax</tissue>
    </source>
</reference>
<proteinExistence type="inferred from homology"/>
<dbReference type="InterPro" id="IPR001135">
    <property type="entry name" value="NADH_Q_OxRdtase_suD"/>
</dbReference>
<keyword evidence="3 7" id="KW-1278">Translocase</keyword>
<evidence type="ECO:0000256" key="6">
    <source>
        <dbReference type="ARBA" id="ARBA00031562"/>
    </source>
</evidence>
<dbReference type="InterPro" id="IPR014029">
    <property type="entry name" value="NADH_UbQ_OxRdtase_49kDa_CS"/>
</dbReference>
<dbReference type="Proteomes" id="UP001607303">
    <property type="component" value="Unassembled WGS sequence"/>
</dbReference>
<dbReference type="NCBIfam" id="TIGR01962">
    <property type="entry name" value="NuoD"/>
    <property type="match status" value="1"/>
</dbReference>
<keyword evidence="2 7" id="KW-0813">Transport</keyword>
<evidence type="ECO:0000313" key="9">
    <source>
        <dbReference type="EMBL" id="KAL2723372.1"/>
    </source>
</evidence>
<keyword evidence="10" id="KW-1185">Reference proteome</keyword>
<comment type="similarity">
    <text evidence="1 7">Belongs to the complex I 49 kDa subunit family.</text>
</comment>
<sequence>MIINISIQTLLRKSVKISKGIASIARNEVKRYIGNQCRYIHEWSPDAEYMKTISKPHALPVDTVKWEYPWELPDDDDDDDDPEKNIENVRINMGPQHPSAHGVLRLILELEGELVKKADPHIGLLHRGTEKLIEHKTYVQALPYFDRLDYISMMCNEECYSLAIEKLLNIDIPLRAKYIRVLFGEITRIFSHIMSISTHVLDIGAITPLFWLFEERERIMEFFERVSGARMFAAYVRPGGVAFDLPLGLLDDIYQWASIYSERLDEIEDLLTENPIFIQRTKDIGIITAQEALNSGCTGVMLRGSGIEWDLRKIVPYDAYHLVDFDVPVGINGDCYDRYLIRIEEMRQSLRIVDQCLNQMPCGEVKCDDVKIVPPKKKEMKIDMEALIHHFKLFSQGFQVPPGATYTSIEAPKGEFGVYLVSDGSSRPYRCRLRSPGFAHLATLRFLGPGCLLADIVAILGTLDIVFGDVDR</sequence>
<accession>A0ABD2ARX4</accession>
<evidence type="ECO:0000256" key="1">
    <source>
        <dbReference type="ARBA" id="ARBA00005769"/>
    </source>
</evidence>
<evidence type="ECO:0000256" key="3">
    <source>
        <dbReference type="ARBA" id="ARBA00022967"/>
    </source>
</evidence>
<protein>
    <recommendedName>
        <fullName evidence="5">Complex I-49kD</fullName>
    </recommendedName>
    <alternativeName>
        <fullName evidence="6">NADH-ubiquinone oxidoreductase 49 kDa subunit</fullName>
    </alternativeName>
</protein>
<dbReference type="EMBL" id="JAYRBN010000114">
    <property type="protein sequence ID" value="KAL2723372.1"/>
    <property type="molecule type" value="Genomic_DNA"/>
</dbReference>
<dbReference type="InterPro" id="IPR029014">
    <property type="entry name" value="NiFe-Hase_large"/>
</dbReference>
<dbReference type="FunFam" id="1.10.645.10:FF:000005">
    <property type="entry name" value="NADH-quinone oxidoreductase subunit D"/>
    <property type="match status" value="1"/>
</dbReference>
<evidence type="ECO:0000256" key="2">
    <source>
        <dbReference type="ARBA" id="ARBA00022448"/>
    </source>
</evidence>
<evidence type="ECO:0000313" key="10">
    <source>
        <dbReference type="Proteomes" id="UP001607303"/>
    </source>
</evidence>
<dbReference type="Pfam" id="PF00346">
    <property type="entry name" value="Complex1_49kDa"/>
    <property type="match status" value="1"/>
</dbReference>
<evidence type="ECO:0000259" key="8">
    <source>
        <dbReference type="Pfam" id="PF00346"/>
    </source>
</evidence>
<evidence type="ECO:0000256" key="7">
    <source>
        <dbReference type="RuleBase" id="RU003685"/>
    </source>
</evidence>